<accession>A0A4Q0ME03</accession>
<dbReference type="InterPro" id="IPR029058">
    <property type="entry name" value="AB_hydrolase_fold"/>
</dbReference>
<keyword evidence="2" id="KW-0378">Hydrolase</keyword>
<evidence type="ECO:0000313" key="3">
    <source>
        <dbReference type="Proteomes" id="UP000290848"/>
    </source>
</evidence>
<dbReference type="SUPFAM" id="SSF53474">
    <property type="entry name" value="alpha/beta-Hydrolases"/>
    <property type="match status" value="1"/>
</dbReference>
<name>A0A4Q0ME03_9SPHI</name>
<comment type="caution">
    <text evidence="2">The sequence shown here is derived from an EMBL/GenBank/DDBJ whole genome shotgun (WGS) entry which is preliminary data.</text>
</comment>
<evidence type="ECO:0000259" key="1">
    <source>
        <dbReference type="Pfam" id="PF12146"/>
    </source>
</evidence>
<dbReference type="InterPro" id="IPR022742">
    <property type="entry name" value="Hydrolase_4"/>
</dbReference>
<dbReference type="EMBL" id="RXOC01000003">
    <property type="protein sequence ID" value="RXF71373.1"/>
    <property type="molecule type" value="Genomic_DNA"/>
</dbReference>
<dbReference type="GO" id="GO:0016787">
    <property type="term" value="F:hydrolase activity"/>
    <property type="evidence" value="ECO:0007669"/>
    <property type="project" value="UniProtKB-KW"/>
</dbReference>
<evidence type="ECO:0000313" key="2">
    <source>
        <dbReference type="EMBL" id="RXF71373.1"/>
    </source>
</evidence>
<feature type="domain" description="Serine aminopeptidase S33" evidence="1">
    <location>
        <begin position="31"/>
        <end position="154"/>
    </location>
</feature>
<dbReference type="RefSeq" id="WP_128768618.1">
    <property type="nucleotide sequence ID" value="NZ_RXOC01000003.1"/>
</dbReference>
<organism evidence="2 3">
    <name type="scientific">Arcticibacter tournemirensis</name>
    <dbReference type="NCBI Taxonomy" id="699437"/>
    <lineage>
        <taxon>Bacteria</taxon>
        <taxon>Pseudomonadati</taxon>
        <taxon>Bacteroidota</taxon>
        <taxon>Sphingobacteriia</taxon>
        <taxon>Sphingobacteriales</taxon>
        <taxon>Sphingobacteriaceae</taxon>
        <taxon>Arcticibacter</taxon>
    </lineage>
</organism>
<dbReference type="Pfam" id="PF12146">
    <property type="entry name" value="Hydrolase_4"/>
    <property type="match status" value="1"/>
</dbReference>
<dbReference type="Gene3D" id="3.40.50.1820">
    <property type="entry name" value="alpha/beta hydrolase"/>
    <property type="match status" value="1"/>
</dbReference>
<protein>
    <submittedName>
        <fullName evidence="2">Alpha/beta hydrolase</fullName>
    </submittedName>
</protein>
<gene>
    <name evidence="2" type="ORF">EKH83_06720</name>
</gene>
<reference evidence="2 3" key="1">
    <citation type="submission" date="2018-12" db="EMBL/GenBank/DDBJ databases">
        <title>The Draft Genome Sequence of the Soil Bacterium Pedobacter tournemirensis R1.</title>
        <authorList>
            <person name="He J."/>
        </authorList>
    </citation>
    <scope>NUCLEOTIDE SEQUENCE [LARGE SCALE GENOMIC DNA]</scope>
    <source>
        <strain evidence="2 3">R1</strain>
    </source>
</reference>
<dbReference type="AlphaFoldDB" id="A0A4Q0ME03"/>
<sequence length="276" mass="30783">MNVTSYTIEGTEGRSIPIDITSPETGSKGVLVIFVHGFKGFKDWGTHSLTAEYFAEQGFDFLKFNFSHAGISANSTNGMFDDLNAFSLNTFSKELFDLDQVITFASSGRSFPSPDHIFIIGHSLGGAISIIQTAEDKRIDKLVTWAAVSNLRNLWSNEQEEAWRKNGTLYIHNTRTDQQMPLSIEILEDLNHHSEKLDVLNAARSVEKPWLIVHGDADTSIAPEQAHELNRQQELARILLIEGGDHVFGGRHPWTEKGLPEKLKEACDATIDFLKG</sequence>
<proteinExistence type="predicted"/>
<dbReference type="Proteomes" id="UP000290848">
    <property type="component" value="Unassembled WGS sequence"/>
</dbReference>